<dbReference type="InterPro" id="IPR027417">
    <property type="entry name" value="P-loop_NTPase"/>
</dbReference>
<sequence>MLLTNVRFLSKCMKIKISKRKSWVKRNKKWMLPKVENSYLKQEQDFTVPHKVISTSLNKEYEKNNIKDNFKCEDDDNNKYFKNILKELHNNNKKEKNKRNDNLLKPHEYKKLLNKDKYKKNDDKLNLKDLLRKGTKPINLNMENVDHLKEEKDKEKKKKDIETFWYMPNPFEKKGVYGMKENSFYKSFLKDRERSLDKINEKQLNKNDQQLLKQLKKFNNSNNNINNELLENIISINDNQNKEKKIRISPRKYWYDNNYSTPDTNTINTVKARDLRFLMMNEARLVRKGKHIDVELWLCFMNRVIHLSGIVHVRSLLRYLQTIASVKVINKKMLNDIFCEIFKRENDMKPKHYVYLFQSCSRLKWNDFNLIYALKNMTLCWSILRNNFLIKSANSISKLGLASNVYSKALQITLNERLHNFSGRNLKAIKAITFLEFFNEDMIIKFISRATFYKEHFNYYTRNLQILYLYIVLFHSSIYNNLTLEQRSFLQYCSQDRNLKKINKKKHNKSMRTLSRVDQVGNEKGEVNLGVHNSDGDNSGDDNSDGDGSDDDDSDGDGSDDDDSDDDNSDDDDSDDDNKNVKIGNKICGGYTCMLHKEVSDFLNKLNIEHLNSINCGPFMVDIYHPSSNYIIELNAHFQYYFNSESLTTLSKWRHKFLSQMGYKVIHISYRIWNNLHNDTQKMEYIYSVLPKVILEKTYNLLNKEYIENLKKKYDQTKLHNINEFNDEIVDELSKQNIIYGPLCKYIKCIKPQYDYILEYFLKKYFNSFLLIQKDNKELLEVLYKKYKLSIITTNDKYSDMNKDSINGNNIINYNDRNNNNNNNNNNAIPGYPKFCQVTNEMKKRGVEYFLYELFDSPEVVKNSLINIVPIHISFIVKGDTLKNKSTKEINEFNTFMINEISKQLNEEVRSLFYFCEDNIHRYRISTYDKNIFIENFSHIEKKKCKILFYMNKDVKKDIDNLMERKEICEKELEELQIQFSEFEKMKKEKNDEYNKIILERNEMNIKKKKCTLLKNELIKIDENLDKYMKGENIIEEKKNMILKNINLINKKKIDICDEYLYILKEHSKYDKELFYIYHKLNQWKKYLSIIKNENIENEEKHENLKNTIEIEKNKLNSYIYDINELNGLLKIQKNELSQEEINTLDTIHFNLEQVENKLKECIIQEKIYNNLDSNNNKCEEKYNILLLSIERHKENVQNKIKQIDNLKETISENEKQIHFILPQWSNQINEYIIFLNYNFEKFMNFINPEFYGKIDLIKKNDIYEKCELYIKVKFKKNAPFLLLSISHQSGGERSLTTMLYILSIQKLTKNGFYVLDELNQGLDHINEQKIFQLLSCLSNPIMYKQYFLHNYNYKYIHIDYCSIPQYFILTPQIIKNIVFKDITVHYLFNGFGVVDKQFDNFYENYIS</sequence>
<gene>
    <name evidence="7" type="ORF">PFUGPA_05175</name>
</gene>
<evidence type="ECO:0000259" key="6">
    <source>
        <dbReference type="PROSITE" id="PS51286"/>
    </source>
</evidence>
<reference evidence="7 8" key="1">
    <citation type="submission" date="2013-02" db="EMBL/GenBank/DDBJ databases">
        <title>The Genome Annotation of Plasmodium falciparum Palo Alto/Uganda.</title>
        <authorList>
            <consortium name="The Broad Institute Genome Sequencing Platform"/>
            <consortium name="The Broad Institute Genome Sequencing Center for Infectious Disease"/>
            <person name="Neafsey D."/>
            <person name="Hoffman S."/>
            <person name="Volkman S."/>
            <person name="Rosenthal P."/>
            <person name="Walker B."/>
            <person name="Young S.K."/>
            <person name="Zeng Q."/>
            <person name="Gargeya S."/>
            <person name="Fitzgerald M."/>
            <person name="Haas B."/>
            <person name="Abouelleil A."/>
            <person name="Allen A.W."/>
            <person name="Alvarado L."/>
            <person name="Arachchi H.M."/>
            <person name="Berlin A.M."/>
            <person name="Chapman S.B."/>
            <person name="Gainer-Dewar J."/>
            <person name="Goldberg J."/>
            <person name="Griggs A."/>
            <person name="Gujja S."/>
            <person name="Hansen M."/>
            <person name="Howarth C."/>
            <person name="Imamovic A."/>
            <person name="Ireland A."/>
            <person name="Larimer J."/>
            <person name="McCowan C."/>
            <person name="Murphy C."/>
            <person name="Pearson M."/>
            <person name="Poon T.W."/>
            <person name="Priest M."/>
            <person name="Roberts A."/>
            <person name="Saif S."/>
            <person name="Shea T."/>
            <person name="Sisk P."/>
            <person name="Sykes S."/>
            <person name="Wortman J."/>
            <person name="Nusbaum C."/>
            <person name="Birren B."/>
        </authorList>
    </citation>
    <scope>NUCLEOTIDE SEQUENCE [LARGE SCALE GENOMIC DNA]</scope>
    <source>
        <strain evidence="7 8">Palo Alto/Uganda</strain>
    </source>
</reference>
<dbReference type="PANTHER" id="PTHR45916:SF1">
    <property type="entry name" value="STRUCTURAL MAINTENANCE OF CHROMOSOMES PROTEIN 5"/>
    <property type="match status" value="1"/>
</dbReference>
<dbReference type="PROSITE" id="PS51286">
    <property type="entry name" value="RAP"/>
    <property type="match status" value="1"/>
</dbReference>
<dbReference type="OrthoDB" id="422904at2759"/>
<protein>
    <recommendedName>
        <fullName evidence="2">Structural maintenance of chromosomes protein 5</fullName>
    </recommendedName>
</protein>
<dbReference type="SMART" id="SM00952">
    <property type="entry name" value="RAP"/>
    <property type="match status" value="1"/>
</dbReference>
<dbReference type="Pfam" id="PF08373">
    <property type="entry name" value="RAP"/>
    <property type="match status" value="1"/>
</dbReference>
<evidence type="ECO:0000313" key="8">
    <source>
        <dbReference type="Proteomes" id="UP000019103"/>
    </source>
</evidence>
<dbReference type="GO" id="GO:0003697">
    <property type="term" value="F:single-stranded DNA binding"/>
    <property type="evidence" value="ECO:0007669"/>
    <property type="project" value="TreeGrafter"/>
</dbReference>
<evidence type="ECO:0000256" key="2">
    <source>
        <dbReference type="ARBA" id="ARBA00018687"/>
    </source>
</evidence>
<feature type="coiled-coil region" evidence="4">
    <location>
        <begin position="952"/>
        <end position="993"/>
    </location>
</feature>
<dbReference type="GO" id="GO:0005634">
    <property type="term" value="C:nucleus"/>
    <property type="evidence" value="ECO:0007669"/>
    <property type="project" value="TreeGrafter"/>
</dbReference>
<dbReference type="GO" id="GO:0030915">
    <property type="term" value="C:Smc5-Smc6 complex"/>
    <property type="evidence" value="ECO:0007669"/>
    <property type="project" value="TreeGrafter"/>
</dbReference>
<feature type="coiled-coil region" evidence="4">
    <location>
        <begin position="1187"/>
        <end position="1217"/>
    </location>
</feature>
<dbReference type="InterPro" id="IPR013584">
    <property type="entry name" value="RAP"/>
</dbReference>
<dbReference type="SUPFAM" id="SSF52540">
    <property type="entry name" value="P-loop containing nucleoside triphosphate hydrolases"/>
    <property type="match status" value="1"/>
</dbReference>
<feature type="compositionally biased region" description="Acidic residues" evidence="5">
    <location>
        <begin position="538"/>
        <end position="576"/>
    </location>
</feature>
<keyword evidence="3 4" id="KW-0175">Coiled coil</keyword>
<accession>W4IU42</accession>
<feature type="coiled-coil region" evidence="4">
    <location>
        <begin position="1088"/>
        <end position="1143"/>
    </location>
</feature>
<evidence type="ECO:0000256" key="4">
    <source>
        <dbReference type="SAM" id="Coils"/>
    </source>
</evidence>
<dbReference type="EMBL" id="KI927387">
    <property type="protein sequence ID" value="ETW52867.1"/>
    <property type="molecule type" value="Genomic_DNA"/>
</dbReference>
<reference evidence="7 8" key="2">
    <citation type="submission" date="2013-02" db="EMBL/GenBank/DDBJ databases">
        <title>The Genome Sequence of Plasmodium falciparum Palo Alto/Uganda.</title>
        <authorList>
            <consortium name="The Broad Institute Genome Sequencing Platform"/>
            <consortium name="The Broad Institute Genome Sequencing Center for Infectious Disease"/>
            <person name="Neafsey D."/>
            <person name="Cheeseman I."/>
            <person name="Volkman S."/>
            <person name="Adams J."/>
            <person name="Walker B."/>
            <person name="Young S.K."/>
            <person name="Zeng Q."/>
            <person name="Gargeya S."/>
            <person name="Fitzgerald M."/>
            <person name="Haas B."/>
            <person name="Abouelleil A."/>
            <person name="Alvarado L."/>
            <person name="Arachchi H.M."/>
            <person name="Berlin A.M."/>
            <person name="Chapman S.B."/>
            <person name="Dewar J."/>
            <person name="Goldberg J."/>
            <person name="Griggs A."/>
            <person name="Gujja S."/>
            <person name="Hansen M."/>
            <person name="Howarth C."/>
            <person name="Imamovic A."/>
            <person name="Larimer J."/>
            <person name="McCowan C."/>
            <person name="Murphy C."/>
            <person name="Neiman D."/>
            <person name="Pearson M."/>
            <person name="Priest M."/>
            <person name="Roberts A."/>
            <person name="Saif S."/>
            <person name="Shea T."/>
            <person name="Sisk P."/>
            <person name="Sykes S."/>
            <person name="Wortman J."/>
            <person name="Nusbaum C."/>
            <person name="Birren B."/>
        </authorList>
    </citation>
    <scope>NUCLEOTIDE SEQUENCE [LARGE SCALE GENOMIC DNA]</scope>
    <source>
        <strain evidence="7 8">Palo Alto/Uganda</strain>
    </source>
</reference>
<feature type="region of interest" description="Disordered" evidence="5">
    <location>
        <begin position="526"/>
        <end position="579"/>
    </location>
</feature>
<name>W4IU42_PLAFP</name>
<evidence type="ECO:0000256" key="5">
    <source>
        <dbReference type="SAM" id="MobiDB-lite"/>
    </source>
</evidence>
<dbReference type="PANTHER" id="PTHR45916">
    <property type="entry name" value="STRUCTURAL MAINTENANCE OF CHROMOSOMES PROTEIN 5"/>
    <property type="match status" value="1"/>
</dbReference>
<evidence type="ECO:0000256" key="3">
    <source>
        <dbReference type="ARBA" id="ARBA00023054"/>
    </source>
</evidence>
<evidence type="ECO:0000313" key="7">
    <source>
        <dbReference type="EMBL" id="ETW52867.1"/>
    </source>
</evidence>
<organism evidence="7 8">
    <name type="scientific">Plasmodium falciparum (isolate Palo Alto / Uganda)</name>
    <dbReference type="NCBI Taxonomy" id="57270"/>
    <lineage>
        <taxon>Eukaryota</taxon>
        <taxon>Sar</taxon>
        <taxon>Alveolata</taxon>
        <taxon>Apicomplexa</taxon>
        <taxon>Aconoidasida</taxon>
        <taxon>Haemosporida</taxon>
        <taxon>Plasmodiidae</taxon>
        <taxon>Plasmodium</taxon>
        <taxon>Plasmodium (Laverania)</taxon>
    </lineage>
</organism>
<evidence type="ECO:0000256" key="1">
    <source>
        <dbReference type="ARBA" id="ARBA00010171"/>
    </source>
</evidence>
<dbReference type="Proteomes" id="UP000019103">
    <property type="component" value="Unassembled WGS sequence"/>
</dbReference>
<dbReference type="GO" id="GO:0000724">
    <property type="term" value="P:double-strand break repair via homologous recombination"/>
    <property type="evidence" value="ECO:0007669"/>
    <property type="project" value="TreeGrafter"/>
</dbReference>
<feature type="domain" description="RAP" evidence="6">
    <location>
        <begin position="630"/>
        <end position="688"/>
    </location>
</feature>
<comment type="similarity">
    <text evidence="1">Belongs to the SMC family. SMC5 subfamily.</text>
</comment>
<proteinExistence type="inferred from homology"/>
<dbReference type="Gene3D" id="3.40.50.300">
    <property type="entry name" value="P-loop containing nucleotide triphosphate hydrolases"/>
    <property type="match status" value="1"/>
</dbReference>